<proteinExistence type="predicted"/>
<dbReference type="Proteomes" id="UP000265703">
    <property type="component" value="Unassembled WGS sequence"/>
</dbReference>
<comment type="caution">
    <text evidence="2">The sequence shown here is derived from an EMBL/GenBank/DDBJ whole genome shotgun (WGS) entry which is preliminary data.</text>
</comment>
<dbReference type="AlphaFoldDB" id="A0A397TLR4"/>
<dbReference type="EMBL" id="QKYT01000017">
    <property type="protein sequence ID" value="RIA98319.1"/>
    <property type="molecule type" value="Genomic_DNA"/>
</dbReference>
<feature type="coiled-coil region" evidence="1">
    <location>
        <begin position="61"/>
        <end position="95"/>
    </location>
</feature>
<evidence type="ECO:0000256" key="1">
    <source>
        <dbReference type="SAM" id="Coils"/>
    </source>
</evidence>
<accession>A0A397TLR4</accession>
<sequence>MGLHENVKQAFSALQKQISSDDKYILITKKDAIFKNKNFIKKNNVWVENNEENNSDISNIIANINLNTNEMEDENIQLKIEIEELKTKIRDLKEKDKEKTIPKKKVSGKLADQEKIKNSIIRFLITIKF</sequence>
<evidence type="ECO:0000313" key="2">
    <source>
        <dbReference type="EMBL" id="RIA98319.1"/>
    </source>
</evidence>
<reference evidence="2 3" key="1">
    <citation type="submission" date="2018-06" db="EMBL/GenBank/DDBJ databases">
        <title>Comparative genomics reveals the genomic features of Rhizophagus irregularis, R. cerebriforme, R. diaphanum and Gigaspora rosea, and their symbiotic lifestyle signature.</title>
        <authorList>
            <person name="Morin E."/>
            <person name="San Clemente H."/>
            <person name="Chen E.C.H."/>
            <person name="De La Providencia I."/>
            <person name="Hainaut M."/>
            <person name="Kuo A."/>
            <person name="Kohler A."/>
            <person name="Murat C."/>
            <person name="Tang N."/>
            <person name="Roy S."/>
            <person name="Loubradou J."/>
            <person name="Henrissat B."/>
            <person name="Grigoriev I.V."/>
            <person name="Corradi N."/>
            <person name="Roux C."/>
            <person name="Martin F.M."/>
        </authorList>
    </citation>
    <scope>NUCLEOTIDE SEQUENCE [LARGE SCALE GENOMIC DNA]</scope>
    <source>
        <strain evidence="2 3">DAOM 227022</strain>
    </source>
</reference>
<protein>
    <submittedName>
        <fullName evidence="2">Uncharacterized protein</fullName>
    </submittedName>
</protein>
<organism evidence="2 3">
    <name type="scientific">Glomus cerebriforme</name>
    <dbReference type="NCBI Taxonomy" id="658196"/>
    <lineage>
        <taxon>Eukaryota</taxon>
        <taxon>Fungi</taxon>
        <taxon>Fungi incertae sedis</taxon>
        <taxon>Mucoromycota</taxon>
        <taxon>Glomeromycotina</taxon>
        <taxon>Glomeromycetes</taxon>
        <taxon>Glomerales</taxon>
        <taxon>Glomeraceae</taxon>
        <taxon>Glomus</taxon>
    </lineage>
</organism>
<keyword evidence="3" id="KW-1185">Reference proteome</keyword>
<gene>
    <name evidence="2" type="ORF">C1645_812878</name>
</gene>
<evidence type="ECO:0000313" key="3">
    <source>
        <dbReference type="Proteomes" id="UP000265703"/>
    </source>
</evidence>
<name>A0A397TLR4_9GLOM</name>
<keyword evidence="1" id="KW-0175">Coiled coil</keyword>